<dbReference type="Gene3D" id="3.30.930.10">
    <property type="entry name" value="Bira Bifunctional Protein, Domain 2"/>
    <property type="match status" value="1"/>
</dbReference>
<dbReference type="GO" id="GO:0005737">
    <property type="term" value="C:cytoplasm"/>
    <property type="evidence" value="ECO:0007669"/>
    <property type="project" value="TreeGrafter"/>
</dbReference>
<comment type="catalytic activity">
    <reaction evidence="5 6">
        <text>biotin + L-lysyl-[protein] + ATP = N(6)-biotinyl-L-lysyl-[protein] + AMP + diphosphate + H(+)</text>
        <dbReference type="Rhea" id="RHEA:11756"/>
        <dbReference type="Rhea" id="RHEA-COMP:9752"/>
        <dbReference type="Rhea" id="RHEA-COMP:10505"/>
        <dbReference type="ChEBI" id="CHEBI:15378"/>
        <dbReference type="ChEBI" id="CHEBI:29969"/>
        <dbReference type="ChEBI" id="CHEBI:30616"/>
        <dbReference type="ChEBI" id="CHEBI:33019"/>
        <dbReference type="ChEBI" id="CHEBI:57586"/>
        <dbReference type="ChEBI" id="CHEBI:83144"/>
        <dbReference type="ChEBI" id="CHEBI:456215"/>
        <dbReference type="EC" id="6.3.4.15"/>
    </reaction>
</comment>
<dbReference type="InterPro" id="IPR003142">
    <property type="entry name" value="BPL_C"/>
</dbReference>
<reference evidence="8 9" key="1">
    <citation type="submission" date="2018-12" db="EMBL/GenBank/DDBJ databases">
        <authorList>
            <person name="Li A."/>
            <person name="Zhang M."/>
            <person name="Zhu H."/>
        </authorList>
    </citation>
    <scope>NUCLEOTIDE SEQUENCE [LARGE SCALE GENOMIC DNA]</scope>
    <source>
        <strain evidence="8 9">R04H25</strain>
    </source>
</reference>
<evidence type="ECO:0000256" key="4">
    <source>
        <dbReference type="ARBA" id="ARBA00023267"/>
    </source>
</evidence>
<evidence type="ECO:0000256" key="1">
    <source>
        <dbReference type="ARBA" id="ARBA00022598"/>
    </source>
</evidence>
<dbReference type="NCBIfam" id="TIGR00121">
    <property type="entry name" value="birA_ligase"/>
    <property type="match status" value="1"/>
</dbReference>
<dbReference type="PROSITE" id="PS51733">
    <property type="entry name" value="BPL_LPL_CATALYTIC"/>
    <property type="match status" value="1"/>
</dbReference>
<keyword evidence="4 6" id="KW-0092">Biotin</keyword>
<dbReference type="InterPro" id="IPR008988">
    <property type="entry name" value="Transcriptional_repressor_C"/>
</dbReference>
<name>A0A451GF87_9GAMM</name>
<dbReference type="GO" id="GO:0006355">
    <property type="term" value="P:regulation of DNA-templated transcription"/>
    <property type="evidence" value="ECO:0007669"/>
    <property type="project" value="UniProtKB-UniRule"/>
</dbReference>
<keyword evidence="6" id="KW-0678">Repressor</keyword>
<dbReference type="RefSeq" id="WP_128352089.1">
    <property type="nucleotide sequence ID" value="NZ_RSFE01000003.1"/>
</dbReference>
<dbReference type="OrthoDB" id="9807064at2"/>
<accession>A0A451GF87</accession>
<dbReference type="InterPro" id="IPR036388">
    <property type="entry name" value="WH-like_DNA-bd_sf"/>
</dbReference>
<organism evidence="8 9">
    <name type="scientific">Pseudidiomarina gelatinasegens</name>
    <dbReference type="NCBI Taxonomy" id="2487740"/>
    <lineage>
        <taxon>Bacteria</taxon>
        <taxon>Pseudomonadati</taxon>
        <taxon>Pseudomonadota</taxon>
        <taxon>Gammaproteobacteria</taxon>
        <taxon>Alteromonadales</taxon>
        <taxon>Idiomarinaceae</taxon>
        <taxon>Pseudidiomarina</taxon>
    </lineage>
</organism>
<feature type="binding site" evidence="6">
    <location>
        <begin position="96"/>
        <end position="98"/>
    </location>
    <ligand>
        <name>biotin</name>
        <dbReference type="ChEBI" id="CHEBI:57586"/>
    </ligand>
</feature>
<feature type="binding site" evidence="6">
    <location>
        <position position="120"/>
    </location>
    <ligand>
        <name>biotin</name>
        <dbReference type="ChEBI" id="CHEBI:57586"/>
    </ligand>
</feature>
<dbReference type="Pfam" id="PF03099">
    <property type="entry name" value="BPL_LplA_LipB"/>
    <property type="match status" value="1"/>
</dbReference>
<protein>
    <recommendedName>
        <fullName evidence="6">Bifunctional ligase/repressor BirA</fullName>
    </recommendedName>
    <alternativeName>
        <fullName evidence="6">Biotin operon repressor</fullName>
    </alternativeName>
    <alternativeName>
        <fullName evidence="6">Biotin--[acetyl-CoA-carboxylase] ligase</fullName>
        <ecNumber evidence="6">6.3.4.15</ecNumber>
    </alternativeName>
    <alternativeName>
        <fullName evidence="6">Biotin--protein ligase</fullName>
    </alternativeName>
    <alternativeName>
        <fullName evidence="6">Biotin-[acetyl-CoA carboxylase] synthetase</fullName>
    </alternativeName>
</protein>
<dbReference type="InterPro" id="IPR013196">
    <property type="entry name" value="HTH_11"/>
</dbReference>
<dbReference type="SUPFAM" id="SSF46785">
    <property type="entry name" value="Winged helix' DNA-binding domain"/>
    <property type="match status" value="1"/>
</dbReference>
<dbReference type="InterPro" id="IPR004408">
    <property type="entry name" value="Biotin_CoA_COase_ligase"/>
</dbReference>
<sequence>MKPQRCDRVVQVIERLSDGHFHSGEALGALLGVSRTAVSQYIKDIQALGVDVFRITGKGYRLAAPLALINMEQIHAHIEAEGERVDNIYLERILASTNDYIKQQISLGIDPGLTVFSEAQTQGRGRRGKRWVSPFGSNLYMSMYWRLDQGMSAAMGLSIALGTVIAELLSELGVFDVEVKWPNDVLVNGKKVAGILIELEGQALGVAHSIIGIGLNLTMPPWMADQIDQPWTDLSTLLNGKFNRNEVAAALVIKCRKALQAYNESGLNHFLPSWQKYDRLAKQPVRILMGDKELHGIAEGIDETGALLVKREGNLERFHAGEVSLRYGA</sequence>
<dbReference type="NCBIfam" id="NF008847">
    <property type="entry name" value="PRK11886.1-2"/>
    <property type="match status" value="1"/>
</dbReference>
<keyword evidence="2 6" id="KW-0547">Nucleotide-binding</keyword>
<keyword evidence="6" id="KW-0238">DNA-binding</keyword>
<evidence type="ECO:0000256" key="3">
    <source>
        <dbReference type="ARBA" id="ARBA00022840"/>
    </source>
</evidence>
<evidence type="ECO:0000313" key="8">
    <source>
        <dbReference type="EMBL" id="RWU11805.1"/>
    </source>
</evidence>
<feature type="binding site" evidence="6">
    <location>
        <position position="191"/>
    </location>
    <ligand>
        <name>biotin</name>
        <dbReference type="ChEBI" id="CHEBI:57586"/>
    </ligand>
</feature>
<comment type="caution">
    <text evidence="8">The sequence shown here is derived from an EMBL/GenBank/DDBJ whole genome shotgun (WGS) entry which is preliminary data.</text>
</comment>
<dbReference type="InterPro" id="IPR030855">
    <property type="entry name" value="Bifunct_BirA"/>
</dbReference>
<keyword evidence="3 6" id="KW-0067">ATP-binding</keyword>
<gene>
    <name evidence="6 8" type="primary">birA</name>
    <name evidence="8" type="ORF">EGC76_05990</name>
</gene>
<keyword evidence="6" id="KW-0804">Transcription</keyword>
<dbReference type="Pfam" id="PF02237">
    <property type="entry name" value="BPL_C"/>
    <property type="match status" value="1"/>
</dbReference>
<proteinExistence type="inferred from homology"/>
<keyword evidence="9" id="KW-1185">Reference proteome</keyword>
<dbReference type="GO" id="GO:0005524">
    <property type="term" value="F:ATP binding"/>
    <property type="evidence" value="ECO:0007669"/>
    <property type="project" value="UniProtKB-UniRule"/>
</dbReference>
<dbReference type="AlphaFoldDB" id="A0A451GF87"/>
<feature type="DNA-binding region" description="H-T-H motif" evidence="6">
    <location>
        <begin position="24"/>
        <end position="43"/>
    </location>
</feature>
<keyword evidence="6" id="KW-0805">Transcription regulation</keyword>
<evidence type="ECO:0000256" key="6">
    <source>
        <dbReference type="HAMAP-Rule" id="MF_00978"/>
    </source>
</evidence>
<feature type="binding site" evidence="6">
    <location>
        <begin position="124"/>
        <end position="126"/>
    </location>
    <ligand>
        <name>biotin</name>
        <dbReference type="ChEBI" id="CHEBI:57586"/>
    </ligand>
</feature>
<dbReference type="Gene3D" id="1.10.10.10">
    <property type="entry name" value="Winged helix-like DNA-binding domain superfamily/Winged helix DNA-binding domain"/>
    <property type="match status" value="1"/>
</dbReference>
<dbReference type="InterPro" id="IPR045864">
    <property type="entry name" value="aa-tRNA-synth_II/BPL/LPL"/>
</dbReference>
<dbReference type="InterPro" id="IPR004143">
    <property type="entry name" value="BPL_LPL_catalytic"/>
</dbReference>
<feature type="domain" description="BPL/LPL catalytic" evidence="7">
    <location>
        <begin position="82"/>
        <end position="263"/>
    </location>
</feature>
<dbReference type="Proteomes" id="UP000288789">
    <property type="component" value="Unassembled WGS sequence"/>
</dbReference>
<evidence type="ECO:0000256" key="2">
    <source>
        <dbReference type="ARBA" id="ARBA00022741"/>
    </source>
</evidence>
<comment type="function">
    <text evidence="6">Acts both as a biotin--[acetyl-CoA-carboxylase] ligase and a biotin-operon repressor. In the presence of ATP, BirA activates biotin to form the BirA-biotinyl-5'-adenylate (BirA-bio-5'-AMP or holoBirA) complex. HoloBirA can either transfer the biotinyl moiety to the biotin carboxyl carrier protein (BCCP) subunit of acetyl-CoA carboxylase, or bind to the biotin operator site and inhibit transcription of the operon.</text>
</comment>
<dbReference type="Pfam" id="PF08279">
    <property type="entry name" value="HTH_11"/>
    <property type="match status" value="1"/>
</dbReference>
<dbReference type="SUPFAM" id="SSF55681">
    <property type="entry name" value="Class II aaRS and biotin synthetases"/>
    <property type="match status" value="1"/>
</dbReference>
<dbReference type="SUPFAM" id="SSF50037">
    <property type="entry name" value="C-terminal domain of transcriptional repressors"/>
    <property type="match status" value="1"/>
</dbReference>
<comment type="similarity">
    <text evidence="6">Belongs to the biotin--protein ligase family.</text>
</comment>
<dbReference type="HAMAP" id="MF_00978">
    <property type="entry name" value="Bifunct_BirA"/>
    <property type="match status" value="1"/>
</dbReference>
<dbReference type="PANTHER" id="PTHR12835">
    <property type="entry name" value="BIOTIN PROTEIN LIGASE"/>
    <property type="match status" value="1"/>
</dbReference>
<dbReference type="Gene3D" id="2.30.30.100">
    <property type="match status" value="1"/>
</dbReference>
<evidence type="ECO:0000259" key="7">
    <source>
        <dbReference type="PROSITE" id="PS51733"/>
    </source>
</evidence>
<dbReference type="GO" id="GO:0004077">
    <property type="term" value="F:biotin--[biotin carboxyl-carrier protein] ligase activity"/>
    <property type="evidence" value="ECO:0007669"/>
    <property type="project" value="UniProtKB-UniRule"/>
</dbReference>
<dbReference type="EMBL" id="RSFE01000003">
    <property type="protein sequence ID" value="RWU11805.1"/>
    <property type="molecule type" value="Genomic_DNA"/>
</dbReference>
<keyword evidence="1 6" id="KW-0436">Ligase</keyword>
<evidence type="ECO:0000313" key="9">
    <source>
        <dbReference type="Proteomes" id="UP000288789"/>
    </source>
</evidence>
<dbReference type="InterPro" id="IPR036390">
    <property type="entry name" value="WH_DNA-bd_sf"/>
</dbReference>
<dbReference type="GO" id="GO:0003677">
    <property type="term" value="F:DNA binding"/>
    <property type="evidence" value="ECO:0007669"/>
    <property type="project" value="UniProtKB-UniRule"/>
</dbReference>
<evidence type="ECO:0000256" key="5">
    <source>
        <dbReference type="ARBA" id="ARBA00047846"/>
    </source>
</evidence>
<dbReference type="CDD" id="cd16442">
    <property type="entry name" value="BPL"/>
    <property type="match status" value="1"/>
</dbReference>
<dbReference type="PANTHER" id="PTHR12835:SF5">
    <property type="entry name" value="BIOTIN--PROTEIN LIGASE"/>
    <property type="match status" value="1"/>
</dbReference>
<dbReference type="EC" id="6.3.4.15" evidence="6"/>